<sequence length="223" mass="25645">MGQGGVDVDLKEFDWRFHATSSCMPTPDRNCKLEVFAGPTPFNAFRKSCAMNISSFGHSLYLYDNVYFCTCENILVQFAILKHHLYMMDISRGKPGGVDLQFCIAHHKKLINNNLLFTQNCGRDYNILCSVYGQSMKWIPLISMKRADSIYGIREMFQNTVPSILPNVAGLAYALHTLPSSKYAMKNLKYQQRFRFCKEFSNSLITFFGCEVNHASKNFRPYY</sequence>
<reference evidence="1 2" key="1">
    <citation type="submission" date="2020-02" db="EMBL/GenBank/DDBJ databases">
        <authorList>
            <person name="Ferguson B K."/>
        </authorList>
    </citation>
    <scope>NUCLEOTIDE SEQUENCE [LARGE SCALE GENOMIC DNA]</scope>
</reference>
<name>A0A6H5H976_9HEMI</name>
<feature type="non-terminal residue" evidence="1">
    <location>
        <position position="223"/>
    </location>
</feature>
<protein>
    <submittedName>
        <fullName evidence="1">Uncharacterized protein</fullName>
    </submittedName>
</protein>
<dbReference type="OrthoDB" id="6596205at2759"/>
<dbReference type="AlphaFoldDB" id="A0A6H5H976"/>
<proteinExistence type="predicted"/>
<accession>A0A6H5H976</accession>
<organism evidence="1 2">
    <name type="scientific">Nesidiocoris tenuis</name>
    <dbReference type="NCBI Taxonomy" id="355587"/>
    <lineage>
        <taxon>Eukaryota</taxon>
        <taxon>Metazoa</taxon>
        <taxon>Ecdysozoa</taxon>
        <taxon>Arthropoda</taxon>
        <taxon>Hexapoda</taxon>
        <taxon>Insecta</taxon>
        <taxon>Pterygota</taxon>
        <taxon>Neoptera</taxon>
        <taxon>Paraneoptera</taxon>
        <taxon>Hemiptera</taxon>
        <taxon>Heteroptera</taxon>
        <taxon>Panheteroptera</taxon>
        <taxon>Cimicomorpha</taxon>
        <taxon>Miridae</taxon>
        <taxon>Dicyphina</taxon>
        <taxon>Nesidiocoris</taxon>
    </lineage>
</organism>
<keyword evidence="2" id="KW-1185">Reference proteome</keyword>
<gene>
    <name evidence="1" type="ORF">NTEN_LOCUS17577</name>
</gene>
<evidence type="ECO:0000313" key="2">
    <source>
        <dbReference type="Proteomes" id="UP000479000"/>
    </source>
</evidence>
<dbReference type="Proteomes" id="UP000479000">
    <property type="component" value="Unassembled WGS sequence"/>
</dbReference>
<evidence type="ECO:0000313" key="1">
    <source>
        <dbReference type="EMBL" id="CAB0012886.1"/>
    </source>
</evidence>
<dbReference type="EMBL" id="CADCXU010025656">
    <property type="protein sequence ID" value="CAB0012886.1"/>
    <property type="molecule type" value="Genomic_DNA"/>
</dbReference>